<evidence type="ECO:0000313" key="2">
    <source>
        <dbReference type="Proteomes" id="UP000006044"/>
    </source>
</evidence>
<dbReference type="Proteomes" id="UP000006044">
    <property type="component" value="Unassembled WGS sequence"/>
</dbReference>
<dbReference type="OrthoDB" id="7505417at2"/>
<accession>K0XAQ7</accession>
<evidence type="ECO:0008006" key="3">
    <source>
        <dbReference type="Google" id="ProtNLM"/>
    </source>
</evidence>
<evidence type="ECO:0000313" key="1">
    <source>
        <dbReference type="EMBL" id="EJZ64894.1"/>
    </source>
</evidence>
<gene>
    <name evidence="1" type="ORF">HMPREF9448_01380</name>
</gene>
<dbReference type="RefSeq" id="WP_008861842.1">
    <property type="nucleotide sequence ID" value="NZ_JH815204.1"/>
</dbReference>
<comment type="caution">
    <text evidence="1">The sequence shown here is derived from an EMBL/GenBank/DDBJ whole genome shotgun (WGS) entry which is preliminary data.</text>
</comment>
<dbReference type="eggNOG" id="ENOG5032USZ">
    <property type="taxonomic scope" value="Bacteria"/>
</dbReference>
<protein>
    <recommendedName>
        <fullName evidence="3">GIY-YIG domain-containing protein</fullName>
    </recommendedName>
</protein>
<dbReference type="HOGENOM" id="CLU_119903_0_0_10"/>
<name>K0XAQ7_9BACT</name>
<dbReference type="AlphaFoldDB" id="K0XAQ7"/>
<dbReference type="STRING" id="742726.HMPREF9448_01380"/>
<dbReference type="GeneID" id="77848654"/>
<organism evidence="1 2">
    <name type="scientific">Barnesiella intestinihominis YIT 11860</name>
    <dbReference type="NCBI Taxonomy" id="742726"/>
    <lineage>
        <taxon>Bacteria</taxon>
        <taxon>Pseudomonadati</taxon>
        <taxon>Bacteroidota</taxon>
        <taxon>Bacteroidia</taxon>
        <taxon>Bacteroidales</taxon>
        <taxon>Barnesiellaceae</taxon>
        <taxon>Barnesiella</taxon>
    </lineage>
</organism>
<proteinExistence type="predicted"/>
<keyword evidence="2" id="KW-1185">Reference proteome</keyword>
<sequence length="161" mass="18087">MKFNTIDDLKASGFEGFIPVAQLQTDSTAIPRTAGVYMVVYTGENIPEFLPCGTGGFFKGKDPNVSITELETNWVKNTCVVYIGKAGTTLRKRLNQYLKFGNRQNIGHWGGRYIWQIKNSGNLLLCWKPTPDEDPETVETALIARFKEQRGGHRPFANLKD</sequence>
<reference evidence="1 2" key="1">
    <citation type="submission" date="2012-08" db="EMBL/GenBank/DDBJ databases">
        <title>The Genome Sequence of Barnesiella intestinihominis YIT 11860.</title>
        <authorList>
            <consortium name="The Broad Institute Genome Sequencing Platform"/>
            <person name="Earl A."/>
            <person name="Ward D."/>
            <person name="Feldgarden M."/>
            <person name="Gevers D."/>
            <person name="Morotomi M."/>
            <person name="Walker B."/>
            <person name="Young S.K."/>
            <person name="Zeng Q."/>
            <person name="Gargeya S."/>
            <person name="Fitzgerald M."/>
            <person name="Haas B."/>
            <person name="Abouelleil A."/>
            <person name="Alvarado L."/>
            <person name="Arachchi H.M."/>
            <person name="Berlin A.M."/>
            <person name="Chapman S.B."/>
            <person name="Goldberg J."/>
            <person name="Griggs A."/>
            <person name="Gujja S."/>
            <person name="Hansen M."/>
            <person name="Howarth C."/>
            <person name="Imamovic A."/>
            <person name="Larimer J."/>
            <person name="McCowen C."/>
            <person name="Montmayeur A."/>
            <person name="Murphy C."/>
            <person name="Neiman D."/>
            <person name="Pearson M."/>
            <person name="Priest M."/>
            <person name="Roberts A."/>
            <person name="Saif S."/>
            <person name="Shea T."/>
            <person name="Sisk P."/>
            <person name="Sykes S."/>
            <person name="Wortman J."/>
            <person name="Nusbaum C."/>
            <person name="Birren B."/>
        </authorList>
    </citation>
    <scope>NUCLEOTIDE SEQUENCE [LARGE SCALE GENOMIC DNA]</scope>
    <source>
        <strain evidence="1 2">YIT 11860</strain>
    </source>
</reference>
<dbReference type="PATRIC" id="fig|742726.3.peg.1445"/>
<dbReference type="EMBL" id="ADLE01000008">
    <property type="protein sequence ID" value="EJZ64894.1"/>
    <property type="molecule type" value="Genomic_DNA"/>
</dbReference>